<dbReference type="STRING" id="1817764.A2637_06630"/>
<gene>
    <name evidence="2" type="ORF">A2637_06630</name>
</gene>
<dbReference type="Pfam" id="PF01593">
    <property type="entry name" value="Amino_oxidase"/>
    <property type="match status" value="1"/>
</dbReference>
<dbReference type="Proteomes" id="UP000179360">
    <property type="component" value="Unassembled WGS sequence"/>
</dbReference>
<dbReference type="InterPro" id="IPR036188">
    <property type="entry name" value="FAD/NAD-bd_sf"/>
</dbReference>
<dbReference type="InterPro" id="IPR002937">
    <property type="entry name" value="Amino_oxidase"/>
</dbReference>
<name>A0A1F6THF4_9PROT</name>
<dbReference type="PANTHER" id="PTHR42923:SF47">
    <property type="entry name" value="BLR3003 PROTEIN"/>
    <property type="match status" value="1"/>
</dbReference>
<dbReference type="InterPro" id="IPR017830">
    <property type="entry name" value="SQase_HpnE"/>
</dbReference>
<proteinExistence type="predicted"/>
<dbReference type="GO" id="GO:0016491">
    <property type="term" value="F:oxidoreductase activity"/>
    <property type="evidence" value="ECO:0007669"/>
    <property type="project" value="InterPro"/>
</dbReference>
<evidence type="ECO:0000259" key="1">
    <source>
        <dbReference type="Pfam" id="PF01593"/>
    </source>
</evidence>
<evidence type="ECO:0000313" key="3">
    <source>
        <dbReference type="Proteomes" id="UP000179360"/>
    </source>
</evidence>
<comment type="caution">
    <text evidence="2">The sequence shown here is derived from an EMBL/GenBank/DDBJ whole genome shotgun (WGS) entry which is preliminary data.</text>
</comment>
<dbReference type="InterPro" id="IPR050464">
    <property type="entry name" value="Zeta_carotene_desat/Oxidored"/>
</dbReference>
<reference evidence="2 3" key="1">
    <citation type="journal article" date="2016" name="Nat. Commun.">
        <title>Thousands of microbial genomes shed light on interconnected biogeochemical processes in an aquifer system.</title>
        <authorList>
            <person name="Anantharaman K."/>
            <person name="Brown C.T."/>
            <person name="Hug L.A."/>
            <person name="Sharon I."/>
            <person name="Castelle C.J."/>
            <person name="Probst A.J."/>
            <person name="Thomas B.C."/>
            <person name="Singh A."/>
            <person name="Wilkins M.J."/>
            <person name="Karaoz U."/>
            <person name="Brodie E.L."/>
            <person name="Williams K.H."/>
            <person name="Hubbard S.S."/>
            <person name="Banfield J.F."/>
        </authorList>
    </citation>
    <scope>NUCLEOTIDE SEQUENCE [LARGE SCALE GENOMIC DNA]</scope>
</reference>
<dbReference type="AlphaFoldDB" id="A0A1F6THF4"/>
<sequence length="439" mass="47306">MNVIVIGGGWAGLAAAVELVRHGAKVTVLEATRQLGGRARGVRFGPNHVDNGQHLLLGAYHSVLAVLRAMGVREADVFRRLPLSLVLRNPGGEHVGVNALPLPAPLHLLAGLLTARGLEWGARLAALRFLRRARADKFEVAPDVPLADYLERCGQHGAETRALWQPLCLAALNTPIARASTRLFLRVLRDAFFGARHDSDLLLPVKDLGECLPRPALDFIESRGGSVRLAARAHAVGIEHGAVTGVMVRDEPLAAEHVIVATPPEACLNLLREHAPLAETVERLGALSAEPICTAYLQYPESVTLGRDFLGVLDATVQWLFDHGRLTGRGGLIAAVISGPGPHIVMNNEALSGHIQREIARIFPGWPQPLAVKVIRERRATISAVPGVDRYRPGHATNIKGLWLAGDYTATGYPSTLEGAVRSGLICARRILKQERRAP</sequence>
<dbReference type="Gene3D" id="3.50.50.60">
    <property type="entry name" value="FAD/NAD(P)-binding domain"/>
    <property type="match status" value="1"/>
</dbReference>
<dbReference type="EMBL" id="MFSY01000119">
    <property type="protein sequence ID" value="OGI44577.1"/>
    <property type="molecule type" value="Genomic_DNA"/>
</dbReference>
<feature type="domain" description="Amine oxidase" evidence="1">
    <location>
        <begin position="11"/>
        <end position="432"/>
    </location>
</feature>
<dbReference type="SUPFAM" id="SSF51905">
    <property type="entry name" value="FAD/NAD(P)-binding domain"/>
    <property type="match status" value="1"/>
</dbReference>
<organism evidence="2 3">
    <name type="scientific">Candidatus Muproteobacteria bacterium RIFCSPHIGHO2_01_FULL_65_16</name>
    <dbReference type="NCBI Taxonomy" id="1817764"/>
    <lineage>
        <taxon>Bacteria</taxon>
        <taxon>Pseudomonadati</taxon>
        <taxon>Pseudomonadota</taxon>
        <taxon>Candidatus Muproteobacteria</taxon>
    </lineage>
</organism>
<dbReference type="PRINTS" id="PR00368">
    <property type="entry name" value="FADPNR"/>
</dbReference>
<accession>A0A1F6THF4</accession>
<evidence type="ECO:0000313" key="2">
    <source>
        <dbReference type="EMBL" id="OGI44577.1"/>
    </source>
</evidence>
<protein>
    <recommendedName>
        <fullName evidence="1">Amine oxidase domain-containing protein</fullName>
    </recommendedName>
</protein>
<dbReference type="NCBIfam" id="TIGR03467">
    <property type="entry name" value="HpnE"/>
    <property type="match status" value="1"/>
</dbReference>
<dbReference type="PANTHER" id="PTHR42923">
    <property type="entry name" value="PROTOPORPHYRINOGEN OXIDASE"/>
    <property type="match status" value="1"/>
</dbReference>